<dbReference type="RefSeq" id="WP_017261205.1">
    <property type="nucleotide sequence ID" value="NZ_AUAW01000011.1"/>
</dbReference>
<comment type="caution">
    <text evidence="2">The sequence shown here is derived from an EMBL/GenBank/DDBJ whole genome shotgun (WGS) entry which is preliminary data.</text>
</comment>
<proteinExistence type="predicted"/>
<evidence type="ECO:0000313" key="2">
    <source>
        <dbReference type="EMBL" id="KRL54181.1"/>
    </source>
</evidence>
<dbReference type="AlphaFoldDB" id="A0A0R1RIT5"/>
<dbReference type="PANTHER" id="PTHR11851">
    <property type="entry name" value="METALLOPROTEASE"/>
    <property type="match status" value="1"/>
</dbReference>
<dbReference type="Pfam" id="PF05193">
    <property type="entry name" value="Peptidase_M16_C"/>
    <property type="match status" value="1"/>
</dbReference>
<gene>
    <name evidence="2" type="ORF">FD35_GL000584</name>
</gene>
<name>A0A0R1RIT5_9LACO</name>
<dbReference type="NCBIfam" id="NF047422">
    <property type="entry name" value="YfmF_fam"/>
    <property type="match status" value="1"/>
</dbReference>
<dbReference type="InterPro" id="IPR050361">
    <property type="entry name" value="MPP/UQCRC_Complex"/>
</dbReference>
<dbReference type="GO" id="GO:0006508">
    <property type="term" value="P:proteolysis"/>
    <property type="evidence" value="ECO:0007669"/>
    <property type="project" value="UniProtKB-KW"/>
</dbReference>
<dbReference type="InterPro" id="IPR011249">
    <property type="entry name" value="Metalloenz_LuxS/M16"/>
</dbReference>
<keyword evidence="2" id="KW-0482">Metalloprotease</keyword>
<dbReference type="eggNOG" id="COG0612">
    <property type="taxonomic scope" value="Bacteria"/>
</dbReference>
<dbReference type="GO" id="GO:0008237">
    <property type="term" value="F:metallopeptidase activity"/>
    <property type="evidence" value="ECO:0007669"/>
    <property type="project" value="UniProtKB-KW"/>
</dbReference>
<accession>A0A0R1RIT5</accession>
<organism evidence="2 3">
    <name type="scientific">Furfurilactobacillus rossiae DSM 15814</name>
    <dbReference type="NCBI Taxonomy" id="1114972"/>
    <lineage>
        <taxon>Bacteria</taxon>
        <taxon>Bacillati</taxon>
        <taxon>Bacillota</taxon>
        <taxon>Bacilli</taxon>
        <taxon>Lactobacillales</taxon>
        <taxon>Lactobacillaceae</taxon>
        <taxon>Furfurilactobacillus</taxon>
    </lineage>
</organism>
<keyword evidence="2" id="KW-0378">Hydrolase</keyword>
<dbReference type="PANTHER" id="PTHR11851:SF186">
    <property type="entry name" value="INACTIVE METALLOPROTEASE YMFF-RELATED"/>
    <property type="match status" value="1"/>
</dbReference>
<dbReference type="STRING" id="1114972.FD35_GL000584"/>
<dbReference type="PATRIC" id="fig|1114972.6.peg.584"/>
<protein>
    <submittedName>
        <fullName evidence="2">Metalloprotease</fullName>
    </submittedName>
</protein>
<evidence type="ECO:0000313" key="3">
    <source>
        <dbReference type="Proteomes" id="UP000051999"/>
    </source>
</evidence>
<dbReference type="Gene3D" id="3.30.830.10">
    <property type="entry name" value="Metalloenzyme, LuxS/M16 peptidase-like"/>
    <property type="match status" value="2"/>
</dbReference>
<keyword evidence="3" id="KW-1185">Reference proteome</keyword>
<dbReference type="SUPFAM" id="SSF63411">
    <property type="entry name" value="LuxS/MPP-like metallohydrolase"/>
    <property type="match status" value="2"/>
</dbReference>
<sequence>MKQDLANGVHLTVLPTTQFKTVSVLVSFCSPVQLATLTTRSLLADLLETSSAMYPTQTALAAVLSNMYGANFNTNVTKMGNLAQFQFALTLANGRYLEGQPNLLADGFHFLNEVMLNPLVSTQNGITGFDQQTFDRQKENLAIALRAVSDDKMLYARLQAQRLHFGDTAAAYPSAGRLVDVESLTAQSVYNEYRRILTDDEVFIYVMGDVDADEVATLLDSFDLTDRPSMSRQITIPQETPSNVTRKVEHQSITQAKLDLAYNLPVHYGDNQYFAAQVFNGLFGGTPLSLLFTNVREKKSLAYYANSGINFFNQTLLVQAGIDGEQAVTVQQIIGEQLADLASGKFSVDRMSQVKETLINQREAAQDAPRLVVGSELLGDLTASPMAVSDWIDGINAVTAQDVAAIAQQTSLATSYLLTK</sequence>
<dbReference type="Proteomes" id="UP000051999">
    <property type="component" value="Unassembled WGS sequence"/>
</dbReference>
<feature type="domain" description="Peptidase M16 C-terminal" evidence="1">
    <location>
        <begin position="183"/>
        <end position="358"/>
    </location>
</feature>
<dbReference type="OrthoDB" id="9762085at2"/>
<evidence type="ECO:0000259" key="1">
    <source>
        <dbReference type="Pfam" id="PF05193"/>
    </source>
</evidence>
<dbReference type="EMBL" id="AZFF01000010">
    <property type="protein sequence ID" value="KRL54181.1"/>
    <property type="molecule type" value="Genomic_DNA"/>
</dbReference>
<dbReference type="GO" id="GO:0046872">
    <property type="term" value="F:metal ion binding"/>
    <property type="evidence" value="ECO:0007669"/>
    <property type="project" value="InterPro"/>
</dbReference>
<keyword evidence="2" id="KW-0645">Protease</keyword>
<dbReference type="InterPro" id="IPR007863">
    <property type="entry name" value="Peptidase_M16_C"/>
</dbReference>
<reference evidence="2 3" key="1">
    <citation type="journal article" date="2015" name="Genome Announc.">
        <title>Expanding the biotechnology potential of lactobacilli through comparative genomics of 213 strains and associated genera.</title>
        <authorList>
            <person name="Sun Z."/>
            <person name="Harris H.M."/>
            <person name="McCann A."/>
            <person name="Guo C."/>
            <person name="Argimon S."/>
            <person name="Zhang W."/>
            <person name="Yang X."/>
            <person name="Jeffery I.B."/>
            <person name="Cooney J.C."/>
            <person name="Kagawa T.F."/>
            <person name="Liu W."/>
            <person name="Song Y."/>
            <person name="Salvetti E."/>
            <person name="Wrobel A."/>
            <person name="Rasinkangas P."/>
            <person name="Parkhill J."/>
            <person name="Rea M.C."/>
            <person name="O'Sullivan O."/>
            <person name="Ritari J."/>
            <person name="Douillard F.P."/>
            <person name="Paul Ross R."/>
            <person name="Yang R."/>
            <person name="Briner A.E."/>
            <person name="Felis G.E."/>
            <person name="de Vos W.M."/>
            <person name="Barrangou R."/>
            <person name="Klaenhammer T.R."/>
            <person name="Caufield P.W."/>
            <person name="Cui Y."/>
            <person name="Zhang H."/>
            <person name="O'Toole P.W."/>
        </authorList>
    </citation>
    <scope>NUCLEOTIDE SEQUENCE [LARGE SCALE GENOMIC DNA]</scope>
    <source>
        <strain evidence="2 3">DSM 15814</strain>
    </source>
</reference>